<dbReference type="GO" id="GO:0031966">
    <property type="term" value="C:mitochondrial membrane"/>
    <property type="evidence" value="ECO:0007669"/>
    <property type="project" value="UniProtKB-SubCell"/>
</dbReference>
<organism evidence="18 19">
    <name type="scientific">Alaudala cheleensis</name>
    <name type="common">Asian short-toed lark</name>
    <dbReference type="NCBI Taxonomy" id="670337"/>
    <lineage>
        <taxon>Eukaryota</taxon>
        <taxon>Metazoa</taxon>
        <taxon>Chordata</taxon>
        <taxon>Craniata</taxon>
        <taxon>Vertebrata</taxon>
        <taxon>Euteleostomi</taxon>
        <taxon>Archelosauria</taxon>
        <taxon>Archosauria</taxon>
        <taxon>Dinosauria</taxon>
        <taxon>Saurischia</taxon>
        <taxon>Theropoda</taxon>
        <taxon>Coelurosauria</taxon>
        <taxon>Aves</taxon>
        <taxon>Neognathae</taxon>
        <taxon>Neoaves</taxon>
        <taxon>Telluraves</taxon>
        <taxon>Australaves</taxon>
        <taxon>Passeriformes</taxon>
        <taxon>Sylvioidea</taxon>
        <taxon>Alaudidae</taxon>
        <taxon>Alaudala</taxon>
    </lineage>
</organism>
<keyword evidence="8" id="KW-1133">Transmembrane helix</keyword>
<keyword evidence="6" id="KW-0812">Transmembrane</keyword>
<keyword evidence="5" id="KW-0138">CF(0)</keyword>
<comment type="subcellular location">
    <subcellularLocation>
        <location evidence="1">Mitochondrion membrane</location>
        <topology evidence="1">Multi-pass membrane protein</topology>
    </subcellularLocation>
</comment>
<dbReference type="GO" id="GO:0015078">
    <property type="term" value="F:proton transmembrane transporter activity"/>
    <property type="evidence" value="ECO:0007669"/>
    <property type="project" value="InterPro"/>
</dbReference>
<protein>
    <recommendedName>
        <fullName evidence="14">ATP synthase lipid-binding protein</fullName>
    </recommendedName>
    <alternativeName>
        <fullName evidence="15">ATPase protein 9</fullName>
    </alternativeName>
    <alternativeName>
        <fullName evidence="13">ATPase subunit c</fullName>
    </alternativeName>
</protein>
<keyword evidence="19" id="KW-1185">Reference proteome</keyword>
<dbReference type="Proteomes" id="UP000571582">
    <property type="component" value="Unassembled WGS sequence"/>
</dbReference>
<sequence length="115" mass="11731">LGAFPELCLSLQFRCCSSALARPVSVAVLGRPEALSTQVSPAVSSPAAQPRRPFRSSALCRDIDTAAKFIGAGAATVGVAGSGAGIGTVFGSLIIGYARNPSLKQQLFSYAILGF</sequence>
<dbReference type="Gene3D" id="1.20.20.10">
    <property type="entry name" value="F1F0 ATP synthase subunit C"/>
    <property type="match status" value="1"/>
</dbReference>
<evidence type="ECO:0000256" key="1">
    <source>
        <dbReference type="ARBA" id="ARBA00004225"/>
    </source>
</evidence>
<dbReference type="InterPro" id="IPR002379">
    <property type="entry name" value="ATPase_proteolipid_c-like_dom"/>
</dbReference>
<evidence type="ECO:0000256" key="9">
    <source>
        <dbReference type="ARBA" id="ARBA00023065"/>
    </source>
</evidence>
<evidence type="ECO:0000256" key="4">
    <source>
        <dbReference type="ARBA" id="ARBA00022481"/>
    </source>
</evidence>
<dbReference type="InterPro" id="IPR000454">
    <property type="entry name" value="ATP_synth_F0_csu"/>
</dbReference>
<keyword evidence="10 16" id="KW-0446">Lipid-binding</keyword>
<dbReference type="GO" id="GO:0015986">
    <property type="term" value="P:proton motive force-driven ATP synthesis"/>
    <property type="evidence" value="ECO:0007669"/>
    <property type="project" value="InterPro"/>
</dbReference>
<evidence type="ECO:0000256" key="15">
    <source>
        <dbReference type="ARBA" id="ARBA00033111"/>
    </source>
</evidence>
<evidence type="ECO:0000256" key="7">
    <source>
        <dbReference type="ARBA" id="ARBA00022781"/>
    </source>
</evidence>
<evidence type="ECO:0000256" key="3">
    <source>
        <dbReference type="ARBA" id="ARBA00022448"/>
    </source>
</evidence>
<dbReference type="EMBL" id="VWYE01007897">
    <property type="protein sequence ID" value="NXQ26967.1"/>
    <property type="molecule type" value="Genomic_DNA"/>
</dbReference>
<keyword evidence="11" id="KW-0496">Mitochondrion</keyword>
<dbReference type="InterPro" id="IPR038662">
    <property type="entry name" value="ATP_synth_F0_csu_sf"/>
</dbReference>
<evidence type="ECO:0000313" key="18">
    <source>
        <dbReference type="EMBL" id="NXQ26967.1"/>
    </source>
</evidence>
<dbReference type="SUPFAM" id="SSF81333">
    <property type="entry name" value="F1F0 ATP synthase subunit C"/>
    <property type="match status" value="1"/>
</dbReference>
<dbReference type="GO" id="GO:0008289">
    <property type="term" value="F:lipid binding"/>
    <property type="evidence" value="ECO:0007669"/>
    <property type="project" value="UniProtKB-KW"/>
</dbReference>
<feature type="non-terminal residue" evidence="18">
    <location>
        <position position="1"/>
    </location>
</feature>
<comment type="caution">
    <text evidence="18">The sequence shown here is derived from an EMBL/GenBank/DDBJ whole genome shotgun (WGS) entry which is preliminary data.</text>
</comment>
<dbReference type="CDD" id="cd18182">
    <property type="entry name" value="ATP-synt_Fo_c_ATP5G3"/>
    <property type="match status" value="1"/>
</dbReference>
<keyword evidence="3 16" id="KW-0813">Transport</keyword>
<evidence type="ECO:0000256" key="16">
    <source>
        <dbReference type="RuleBase" id="RU004221"/>
    </source>
</evidence>
<evidence type="ECO:0000256" key="8">
    <source>
        <dbReference type="ARBA" id="ARBA00022989"/>
    </source>
</evidence>
<keyword evidence="7 16" id="KW-0375">Hydrogen ion transport</keyword>
<feature type="domain" description="V-ATPase proteolipid subunit C-like" evidence="17">
    <location>
        <begin position="70"/>
        <end position="115"/>
    </location>
</feature>
<keyword evidence="9 16" id="KW-0406">Ion transport</keyword>
<evidence type="ECO:0000256" key="12">
    <source>
        <dbReference type="ARBA" id="ARBA00023136"/>
    </source>
</evidence>
<reference evidence="18 19" key="1">
    <citation type="submission" date="2019-09" db="EMBL/GenBank/DDBJ databases">
        <title>Bird 10,000 Genomes (B10K) Project - Family phase.</title>
        <authorList>
            <person name="Zhang G."/>
        </authorList>
    </citation>
    <scope>NUCLEOTIDE SEQUENCE [LARGE SCALE GENOMIC DNA]</scope>
    <source>
        <strain evidence="18">B10K-DU-001-15</strain>
        <tissue evidence="18">Muscle</tissue>
    </source>
</reference>
<evidence type="ECO:0000256" key="10">
    <source>
        <dbReference type="ARBA" id="ARBA00023121"/>
    </source>
</evidence>
<feature type="non-terminal residue" evidence="18">
    <location>
        <position position="115"/>
    </location>
</feature>
<evidence type="ECO:0000259" key="17">
    <source>
        <dbReference type="Pfam" id="PF00137"/>
    </source>
</evidence>
<comment type="similarity">
    <text evidence="2 16">Belongs to the ATPase C chain family.</text>
</comment>
<keyword evidence="4" id="KW-0488">Methylation</keyword>
<dbReference type="PANTHER" id="PTHR10031">
    <property type="entry name" value="ATP SYNTHASE LIPID-BINDING PROTEIN, MITOCHONDRIAL"/>
    <property type="match status" value="1"/>
</dbReference>
<dbReference type="FunFam" id="1.20.20.10:FF:000003">
    <property type="entry name" value="Atp synthase f complex subunit mitochondrial"/>
    <property type="match status" value="1"/>
</dbReference>
<evidence type="ECO:0000256" key="13">
    <source>
        <dbReference type="ARBA" id="ARBA00029852"/>
    </source>
</evidence>
<evidence type="ECO:0000313" key="19">
    <source>
        <dbReference type="Proteomes" id="UP000571582"/>
    </source>
</evidence>
<dbReference type="InterPro" id="IPR035921">
    <property type="entry name" value="F/V-ATP_Csub_sf"/>
</dbReference>
<dbReference type="AlphaFoldDB" id="A0A7L2BMK9"/>
<name>A0A7L2BMK9_9PASS</name>
<dbReference type="Pfam" id="PF00137">
    <property type="entry name" value="ATP-synt_C"/>
    <property type="match status" value="1"/>
</dbReference>
<proteinExistence type="inferred from homology"/>
<evidence type="ECO:0000256" key="14">
    <source>
        <dbReference type="ARBA" id="ARBA00032304"/>
    </source>
</evidence>
<keyword evidence="12" id="KW-0472">Membrane</keyword>
<dbReference type="PANTHER" id="PTHR10031:SF0">
    <property type="entry name" value="ATPASE PROTEIN 9"/>
    <property type="match status" value="1"/>
</dbReference>
<accession>A0A7L2BMK9</accession>
<evidence type="ECO:0000256" key="11">
    <source>
        <dbReference type="ARBA" id="ARBA00023128"/>
    </source>
</evidence>
<evidence type="ECO:0000256" key="2">
    <source>
        <dbReference type="ARBA" id="ARBA00006704"/>
    </source>
</evidence>
<dbReference type="GO" id="GO:0033177">
    <property type="term" value="C:proton-transporting two-sector ATPase complex, proton-transporting domain"/>
    <property type="evidence" value="ECO:0007669"/>
    <property type="project" value="InterPro"/>
</dbReference>
<dbReference type="PRINTS" id="PR00124">
    <property type="entry name" value="ATPASEC"/>
</dbReference>
<dbReference type="GO" id="GO:0045259">
    <property type="term" value="C:proton-transporting ATP synthase complex"/>
    <property type="evidence" value="ECO:0007669"/>
    <property type="project" value="UniProtKB-KW"/>
</dbReference>
<evidence type="ECO:0000256" key="6">
    <source>
        <dbReference type="ARBA" id="ARBA00022692"/>
    </source>
</evidence>
<gene>
    <name evidence="18" type="primary">Atp5mc1</name>
    <name evidence="18" type="ORF">ALACHE_R05495</name>
</gene>
<evidence type="ECO:0000256" key="5">
    <source>
        <dbReference type="ARBA" id="ARBA00022547"/>
    </source>
</evidence>